<name>A0A9X3WPN8_9BACI</name>
<evidence type="ECO:0000313" key="2">
    <source>
        <dbReference type="Proteomes" id="UP001145072"/>
    </source>
</evidence>
<comment type="caution">
    <text evidence="1">The sequence shown here is derived from an EMBL/GenBank/DDBJ whole genome shotgun (WGS) entry which is preliminary data.</text>
</comment>
<organism evidence="1 2">
    <name type="scientific">Aquibacillus koreensis</name>
    <dbReference type="NCBI Taxonomy" id="279446"/>
    <lineage>
        <taxon>Bacteria</taxon>
        <taxon>Bacillati</taxon>
        <taxon>Bacillota</taxon>
        <taxon>Bacilli</taxon>
        <taxon>Bacillales</taxon>
        <taxon>Bacillaceae</taxon>
        <taxon>Aquibacillus</taxon>
    </lineage>
</organism>
<evidence type="ECO:0008006" key="3">
    <source>
        <dbReference type="Google" id="ProtNLM"/>
    </source>
</evidence>
<dbReference type="Proteomes" id="UP001145072">
    <property type="component" value="Unassembled WGS sequence"/>
</dbReference>
<gene>
    <name evidence="1" type="ORF">NC661_21205</name>
</gene>
<sequence length="52" mass="6172">MEKWEKAFRNAKASLAVEGLHIKSEEETLIKEFLQNKINDEEFYKKALTMIK</sequence>
<proteinExistence type="predicted"/>
<dbReference type="AlphaFoldDB" id="A0A9X3WPN8"/>
<reference evidence="1" key="1">
    <citation type="submission" date="2022-06" db="EMBL/GenBank/DDBJ databases">
        <title>Aquibacillus sp. a new bacterium isolated from soil saline samples.</title>
        <authorList>
            <person name="Galisteo C."/>
            <person name="De La Haba R."/>
            <person name="Sanchez-Porro C."/>
            <person name="Ventosa A."/>
        </authorList>
    </citation>
    <scope>NUCLEOTIDE SEQUENCE</scope>
    <source>
        <strain evidence="1">JCM 12387</strain>
    </source>
</reference>
<keyword evidence="2" id="KW-1185">Reference proteome</keyword>
<dbReference type="RefSeq" id="WP_272480070.1">
    <property type="nucleotide sequence ID" value="NZ_JAMQJZ010000035.1"/>
</dbReference>
<protein>
    <recommendedName>
        <fullName evidence="3">Antitoxin VbhA domain-containing protein</fullName>
    </recommendedName>
</protein>
<accession>A0A9X3WPN8</accession>
<evidence type="ECO:0000313" key="1">
    <source>
        <dbReference type="EMBL" id="MDC3422865.1"/>
    </source>
</evidence>
<dbReference type="EMBL" id="JAMQJZ010000035">
    <property type="protein sequence ID" value="MDC3422865.1"/>
    <property type="molecule type" value="Genomic_DNA"/>
</dbReference>